<accession>A0A6J6ULY2</accession>
<gene>
    <name evidence="1" type="ORF">UFOPK2872_00493</name>
</gene>
<name>A0A6J6ULY2_9ZZZZ</name>
<sequence length="48" mass="5450">MLGKLPHKLNYIFNRIEVVVPVVVDIGEDFAVLVVRILHITILVWGLP</sequence>
<proteinExistence type="predicted"/>
<organism evidence="1">
    <name type="scientific">freshwater metagenome</name>
    <dbReference type="NCBI Taxonomy" id="449393"/>
    <lineage>
        <taxon>unclassified sequences</taxon>
        <taxon>metagenomes</taxon>
        <taxon>ecological metagenomes</taxon>
    </lineage>
</organism>
<reference evidence="1" key="1">
    <citation type="submission" date="2020-05" db="EMBL/GenBank/DDBJ databases">
        <authorList>
            <person name="Chiriac C."/>
            <person name="Salcher M."/>
            <person name="Ghai R."/>
            <person name="Kavagutti S V."/>
        </authorList>
    </citation>
    <scope>NUCLEOTIDE SEQUENCE</scope>
</reference>
<dbReference type="EMBL" id="CAEZZM010000041">
    <property type="protein sequence ID" value="CAB4760951.1"/>
    <property type="molecule type" value="Genomic_DNA"/>
</dbReference>
<dbReference type="AlphaFoldDB" id="A0A6J6ULY2"/>
<evidence type="ECO:0000313" key="1">
    <source>
        <dbReference type="EMBL" id="CAB4760951.1"/>
    </source>
</evidence>
<protein>
    <submittedName>
        <fullName evidence="1">Unannotated protein</fullName>
    </submittedName>
</protein>